<feature type="transmembrane region" description="Helical" evidence="1">
    <location>
        <begin position="20"/>
        <end position="43"/>
    </location>
</feature>
<dbReference type="HOGENOM" id="CLU_2545919_0_0_1"/>
<evidence type="ECO:0000313" key="2">
    <source>
        <dbReference type="EnsemblPlants" id="LPERR04G01090.1"/>
    </source>
</evidence>
<dbReference type="Gramene" id="LPERR04G01090.1">
    <property type="protein sequence ID" value="LPERR04G01090.1"/>
    <property type="gene ID" value="LPERR04G01090"/>
</dbReference>
<keyword evidence="1" id="KW-0472">Membrane</keyword>
<organism evidence="2 3">
    <name type="scientific">Leersia perrieri</name>
    <dbReference type="NCBI Taxonomy" id="77586"/>
    <lineage>
        <taxon>Eukaryota</taxon>
        <taxon>Viridiplantae</taxon>
        <taxon>Streptophyta</taxon>
        <taxon>Embryophyta</taxon>
        <taxon>Tracheophyta</taxon>
        <taxon>Spermatophyta</taxon>
        <taxon>Magnoliopsida</taxon>
        <taxon>Liliopsida</taxon>
        <taxon>Poales</taxon>
        <taxon>Poaceae</taxon>
        <taxon>BOP clade</taxon>
        <taxon>Oryzoideae</taxon>
        <taxon>Oryzeae</taxon>
        <taxon>Oryzinae</taxon>
        <taxon>Leersia</taxon>
    </lineage>
</organism>
<protein>
    <submittedName>
        <fullName evidence="2">Uncharacterized protein</fullName>
    </submittedName>
</protein>
<keyword evidence="3" id="KW-1185">Reference proteome</keyword>
<sequence>MAHIVDDPVCSYSNFLTPAFYFVFSFSTASSCFFRLSSCATLVHHSSKTAICRRVMGLVWISPFNCPVRTVRHGLLPSLCRQH</sequence>
<dbReference type="AlphaFoldDB" id="A0A0D9W233"/>
<evidence type="ECO:0000313" key="3">
    <source>
        <dbReference type="Proteomes" id="UP000032180"/>
    </source>
</evidence>
<reference evidence="2 3" key="1">
    <citation type="submission" date="2012-08" db="EMBL/GenBank/DDBJ databases">
        <title>Oryza genome evolution.</title>
        <authorList>
            <person name="Wing R.A."/>
        </authorList>
    </citation>
    <scope>NUCLEOTIDE SEQUENCE</scope>
</reference>
<reference evidence="3" key="2">
    <citation type="submission" date="2013-12" db="EMBL/GenBank/DDBJ databases">
        <authorList>
            <person name="Yu Y."/>
            <person name="Lee S."/>
            <person name="de Baynast K."/>
            <person name="Wissotski M."/>
            <person name="Liu L."/>
            <person name="Talag J."/>
            <person name="Goicoechea J."/>
            <person name="Angelova A."/>
            <person name="Jetty R."/>
            <person name="Kudrna D."/>
            <person name="Golser W."/>
            <person name="Rivera L."/>
            <person name="Zhang J."/>
            <person name="Wing R."/>
        </authorList>
    </citation>
    <scope>NUCLEOTIDE SEQUENCE</scope>
</reference>
<accession>A0A0D9W233</accession>
<reference evidence="2" key="3">
    <citation type="submission" date="2015-04" db="UniProtKB">
        <authorList>
            <consortium name="EnsemblPlants"/>
        </authorList>
    </citation>
    <scope>IDENTIFICATION</scope>
</reference>
<proteinExistence type="predicted"/>
<dbReference type="EnsemblPlants" id="LPERR04G01090.1">
    <property type="protein sequence ID" value="LPERR04G01090.1"/>
    <property type="gene ID" value="LPERR04G01090"/>
</dbReference>
<keyword evidence="1" id="KW-0812">Transmembrane</keyword>
<dbReference type="Proteomes" id="UP000032180">
    <property type="component" value="Chromosome 4"/>
</dbReference>
<name>A0A0D9W233_9ORYZ</name>
<evidence type="ECO:0000256" key="1">
    <source>
        <dbReference type="SAM" id="Phobius"/>
    </source>
</evidence>
<keyword evidence="1" id="KW-1133">Transmembrane helix</keyword>